<proteinExistence type="predicted"/>
<evidence type="ECO:0000256" key="1">
    <source>
        <dbReference type="SAM" id="Phobius"/>
    </source>
</evidence>
<evidence type="ECO:0000313" key="2">
    <source>
        <dbReference type="EMBL" id="MFD2865048.1"/>
    </source>
</evidence>
<name>A0ABW5XSU5_9SPHI</name>
<evidence type="ECO:0000313" key="3">
    <source>
        <dbReference type="Proteomes" id="UP001597601"/>
    </source>
</evidence>
<feature type="transmembrane region" description="Helical" evidence="1">
    <location>
        <begin position="120"/>
        <end position="139"/>
    </location>
</feature>
<dbReference type="RefSeq" id="WP_377126658.1">
    <property type="nucleotide sequence ID" value="NZ_JBHUON010000010.1"/>
</dbReference>
<dbReference type="EMBL" id="JBHUON010000010">
    <property type="protein sequence ID" value="MFD2865048.1"/>
    <property type="molecule type" value="Genomic_DNA"/>
</dbReference>
<keyword evidence="1" id="KW-1133">Transmembrane helix</keyword>
<keyword evidence="3" id="KW-1185">Reference proteome</keyword>
<organism evidence="2 3">
    <name type="scientific">Mucilaginibacter antarcticus</name>
    <dbReference type="NCBI Taxonomy" id="1855725"/>
    <lineage>
        <taxon>Bacteria</taxon>
        <taxon>Pseudomonadati</taxon>
        <taxon>Bacteroidota</taxon>
        <taxon>Sphingobacteriia</taxon>
        <taxon>Sphingobacteriales</taxon>
        <taxon>Sphingobacteriaceae</taxon>
        <taxon>Mucilaginibacter</taxon>
    </lineage>
</organism>
<keyword evidence="1" id="KW-0472">Membrane</keyword>
<reference evidence="3" key="1">
    <citation type="journal article" date="2019" name="Int. J. Syst. Evol. Microbiol.">
        <title>The Global Catalogue of Microorganisms (GCM) 10K type strain sequencing project: providing services to taxonomists for standard genome sequencing and annotation.</title>
        <authorList>
            <consortium name="The Broad Institute Genomics Platform"/>
            <consortium name="The Broad Institute Genome Sequencing Center for Infectious Disease"/>
            <person name="Wu L."/>
            <person name="Ma J."/>
        </authorList>
    </citation>
    <scope>NUCLEOTIDE SEQUENCE [LARGE SCALE GENOMIC DNA]</scope>
    <source>
        <strain evidence="3">KCTC 52232</strain>
    </source>
</reference>
<keyword evidence="1" id="KW-0812">Transmembrane</keyword>
<dbReference type="Proteomes" id="UP001597601">
    <property type="component" value="Unassembled WGS sequence"/>
</dbReference>
<protein>
    <submittedName>
        <fullName evidence="2">Uncharacterized protein</fullName>
    </submittedName>
</protein>
<gene>
    <name evidence="2" type="ORF">ACFSYC_10155</name>
</gene>
<accession>A0ABW5XSU5</accession>
<feature type="transmembrane region" description="Helical" evidence="1">
    <location>
        <begin position="82"/>
        <end position="100"/>
    </location>
</feature>
<feature type="transmembrane region" description="Helical" evidence="1">
    <location>
        <begin position="42"/>
        <end position="75"/>
    </location>
</feature>
<sequence length="242" mass="26705">MKSTPYNPIVRITLVLSMALYLAALTQECYCTSMACGGHWNGLSIVALGAIGGIMSIAGLTWYANPLLWAAWALLSKQPKKAVIFSSIALAIAASFMLFKDITDITPGRSAEITNYLVGYWLWLSSMATMAAGSLIIYLRERILSPKAKEALILKVDFNNRCGGGIKLPTKGAVYKNGKKKVRLYHGLKAIIWDADIHDAKNDNLAVKALILYSTLEESWIASFNYDDLKHESEREEPLLND</sequence>
<comment type="caution">
    <text evidence="2">The sequence shown here is derived from an EMBL/GenBank/DDBJ whole genome shotgun (WGS) entry which is preliminary data.</text>
</comment>